<feature type="domain" description="Nephrocystin 3-like N-terminal" evidence="5">
    <location>
        <begin position="323"/>
        <end position="500"/>
    </location>
</feature>
<feature type="repeat" description="ANK" evidence="3">
    <location>
        <begin position="999"/>
        <end position="1023"/>
    </location>
</feature>
<evidence type="ECO:0000256" key="2">
    <source>
        <dbReference type="ARBA" id="ARBA00022737"/>
    </source>
</evidence>
<feature type="repeat" description="ANK" evidence="3">
    <location>
        <begin position="863"/>
        <end position="887"/>
    </location>
</feature>
<comment type="similarity">
    <text evidence="1">Belongs to the putative lipase ROG1 family.</text>
</comment>
<dbReference type="RefSeq" id="XP_014174205.1">
    <property type="nucleotide sequence ID" value="XM_014318730.1"/>
</dbReference>
<dbReference type="Pfam" id="PF12796">
    <property type="entry name" value="Ank_2"/>
    <property type="match status" value="1"/>
</dbReference>
<dbReference type="SMART" id="SM00248">
    <property type="entry name" value="ANK"/>
    <property type="match status" value="8"/>
</dbReference>
<sequence>MWCIKILRKKRGTGPELPFPDGVKVLHDCPDAAVDICFVHGLTGNRESTWTAKGQTKPWPKTLLPQTLSDARILTYGYDAYVVRAGVAGSNRLIDHAINLLHDLVAERASCGASSRPLIFVAHSLGGLVCKLAILRSRNNAEDHLHGVFDCVKGVVFMGTPHRGAWMADWAKIPVSALAVGKTANTKLLDILQRDNQLLESIQSDFVGMVRELQQSGRRFEVVCFFEEIPLPVFGKVVSKDSATFDGYDPITIHANHMDMVRFASAEENGFKRLNGELTRWKGQIDSSKPAPQLSEIESRCLKSLAFPAMHDRSNDIDRAAGGTCEWLLQHEQYTSWASRDQGLMWIKGKPGSGKSTLLKHALGNQRILSSAKKDDLVLSFFFHDRGDSLQRTPLGFSRSLIHQVLSQSPVALSDLIKTFKRKCVEIGEPGNKWDWHQGELQRCFESSISAVLKERSVWLFVDALDECGRDSAVELFQWFKSLLQTLPQTLRFHICVTCRHYPIIGQTCDFEICPEKENHKDISLYVRTQLSGARELAESSIPSLLTNAASGVFMWARLVVKQILDLDNEGKGLEEIKQRISDIPPELGALYRKLVEDMQEKQASLKLIQWVLFATRPLKLKELRWAMAIEPGSPQRSLEEYQKSKEFVTSSDRMKRRLEALSCGLVEAIASFGNDEDEYDSDDSDCFISGANSPLDVQNVQFIHQSVKDFFMDNGLLALDDSSASYKAATGKSHYQLSRTCLRYLMTEEIEQSKGFKKDVLIADFPLLKYAIKSWLVHTKRSEDQGVPQDDLLELTAWPSNSFTALWRLLDGKLEFGNYYATEGTGATTLVHVAAIYDITGLLSSILQKTNQSTLVDSKDNNSRTPLLWAAWGGHEAVVRLLLATGQVNTNSKDDSGRTPLSRAAWGGHEAVVRLLLATGQVDTDSKDDSSWTPLLRAAIKGHKAVVRLLLATGQVDTNSKDKEGRTPLLWAAEEGHEAVVRLLLATGQVNTDSKDNNGRTPLLRAAWGGHEAIVRLLLATGQVDTNSKDDSGQTPLSRAAGEGHEAVVRLLLATGQVDTDSKDNNGRTPLSWAARRGHNRIVEILSKMA</sequence>
<feature type="repeat" description="ANK" evidence="3">
    <location>
        <begin position="965"/>
        <end position="989"/>
    </location>
</feature>
<dbReference type="PROSITE" id="PS50088">
    <property type="entry name" value="ANK_REPEAT"/>
    <property type="match status" value="6"/>
</dbReference>
<keyword evidence="7" id="KW-1185">Reference proteome</keyword>
<organism evidence="7">
    <name type="scientific">Grosmannia clavigera (strain kw1407 / UAMH 11150)</name>
    <name type="common">Blue stain fungus</name>
    <name type="synonym">Graphiocladiella clavigera</name>
    <dbReference type="NCBI Taxonomy" id="655863"/>
    <lineage>
        <taxon>Eukaryota</taxon>
        <taxon>Fungi</taxon>
        <taxon>Dikarya</taxon>
        <taxon>Ascomycota</taxon>
        <taxon>Pezizomycotina</taxon>
        <taxon>Sordariomycetes</taxon>
        <taxon>Sordariomycetidae</taxon>
        <taxon>Ophiostomatales</taxon>
        <taxon>Ophiostomataceae</taxon>
        <taxon>Leptographium</taxon>
    </lineage>
</organism>
<evidence type="ECO:0000256" key="1">
    <source>
        <dbReference type="ARBA" id="ARBA00007920"/>
    </source>
</evidence>
<feature type="repeat" description="ANK" evidence="3">
    <location>
        <begin position="1033"/>
        <end position="1057"/>
    </location>
</feature>
<evidence type="ECO:0000259" key="5">
    <source>
        <dbReference type="Pfam" id="PF24883"/>
    </source>
</evidence>
<dbReference type="InterPro" id="IPR007751">
    <property type="entry name" value="DUF676_lipase-like"/>
</dbReference>
<dbReference type="eggNOG" id="KOG2029">
    <property type="taxonomic scope" value="Eukaryota"/>
</dbReference>
<dbReference type="InterPro" id="IPR056884">
    <property type="entry name" value="NPHP3-like_N"/>
</dbReference>
<protein>
    <submittedName>
        <fullName evidence="6">Nb-arc and ankyrin domain containing protein</fullName>
    </submittedName>
</protein>
<dbReference type="InterPro" id="IPR002110">
    <property type="entry name" value="Ankyrin_rpt"/>
</dbReference>
<dbReference type="EMBL" id="GL629765">
    <property type="protein sequence ID" value="EFX04723.1"/>
    <property type="molecule type" value="Genomic_DNA"/>
</dbReference>
<dbReference type="STRING" id="655863.F0XCK9"/>
<dbReference type="OrthoDB" id="7464126at2759"/>
<evidence type="ECO:0000256" key="3">
    <source>
        <dbReference type="PROSITE-ProRule" id="PRU00023"/>
    </source>
</evidence>
<proteinExistence type="inferred from homology"/>
<reference evidence="6 7" key="1">
    <citation type="journal article" date="2011" name="Proc. Natl. Acad. Sci. U.S.A.">
        <title>Genome and transcriptome analyses of the mountain pine beetle-fungal symbiont Grosmannia clavigera, a lodgepole pine pathogen.</title>
        <authorList>
            <person name="DiGuistini S."/>
            <person name="Wang Y."/>
            <person name="Liao N.Y."/>
            <person name="Taylor G."/>
            <person name="Tanguay P."/>
            <person name="Feau N."/>
            <person name="Henrissat B."/>
            <person name="Chan S.K."/>
            <person name="Hesse-Orce U."/>
            <person name="Alamouti S.M."/>
            <person name="Tsui C.K.M."/>
            <person name="Docking R.T."/>
            <person name="Levasseur A."/>
            <person name="Haridas S."/>
            <person name="Robertson G."/>
            <person name="Birol I."/>
            <person name="Holt R.A."/>
            <person name="Marra M.A."/>
            <person name="Hamelin R.C."/>
            <person name="Hirst M."/>
            <person name="Jones S.J.M."/>
            <person name="Bohlmann J."/>
            <person name="Breuil C."/>
        </authorList>
    </citation>
    <scope>NUCLEOTIDE SEQUENCE [LARGE SCALE GENOMIC DNA]</scope>
    <source>
        <strain evidence="7">kw1407 / UAMH 11150</strain>
    </source>
</reference>
<dbReference type="PANTHER" id="PTHR10039">
    <property type="entry name" value="AMELOGENIN"/>
    <property type="match status" value="1"/>
</dbReference>
<dbReference type="InterPro" id="IPR036770">
    <property type="entry name" value="Ankyrin_rpt-contain_sf"/>
</dbReference>
<feature type="repeat" description="ANK" evidence="3">
    <location>
        <begin position="897"/>
        <end position="921"/>
    </location>
</feature>
<dbReference type="PANTHER" id="PTHR10039:SF5">
    <property type="entry name" value="NACHT DOMAIN-CONTAINING PROTEIN"/>
    <property type="match status" value="1"/>
</dbReference>
<dbReference type="Pfam" id="PF13637">
    <property type="entry name" value="Ank_4"/>
    <property type="match status" value="2"/>
</dbReference>
<gene>
    <name evidence="6" type="ORF">CMQ_1651</name>
</gene>
<dbReference type="InParanoid" id="F0XCK9"/>
<dbReference type="SUPFAM" id="SSF53474">
    <property type="entry name" value="alpha/beta-Hydrolases"/>
    <property type="match status" value="1"/>
</dbReference>
<dbReference type="Pfam" id="PF05057">
    <property type="entry name" value="DUF676"/>
    <property type="match status" value="1"/>
</dbReference>
<evidence type="ECO:0000313" key="6">
    <source>
        <dbReference type="EMBL" id="EFX04723.1"/>
    </source>
</evidence>
<dbReference type="InterPro" id="IPR027417">
    <property type="entry name" value="P-loop_NTPase"/>
</dbReference>
<dbReference type="InterPro" id="IPR029058">
    <property type="entry name" value="AB_hydrolase_fold"/>
</dbReference>
<keyword evidence="2" id="KW-0677">Repeat</keyword>
<dbReference type="Proteomes" id="UP000007796">
    <property type="component" value="Unassembled WGS sequence"/>
</dbReference>
<dbReference type="SUPFAM" id="SSF48403">
    <property type="entry name" value="Ankyrin repeat"/>
    <property type="match status" value="1"/>
</dbReference>
<dbReference type="SUPFAM" id="SSF52540">
    <property type="entry name" value="P-loop containing nucleoside triphosphate hydrolases"/>
    <property type="match status" value="1"/>
</dbReference>
<evidence type="ECO:0000259" key="4">
    <source>
        <dbReference type="Pfam" id="PF05057"/>
    </source>
</evidence>
<keyword evidence="3" id="KW-0040">ANK repeat</keyword>
<name>F0XCK9_GROCL</name>
<accession>F0XCK9</accession>
<dbReference type="Gene3D" id="3.40.50.300">
    <property type="entry name" value="P-loop containing nucleotide triphosphate hydrolases"/>
    <property type="match status" value="1"/>
</dbReference>
<dbReference type="Gene3D" id="3.40.50.1820">
    <property type="entry name" value="alpha/beta hydrolase"/>
    <property type="match status" value="1"/>
</dbReference>
<dbReference type="PROSITE" id="PS50297">
    <property type="entry name" value="ANK_REP_REGION"/>
    <property type="match status" value="6"/>
</dbReference>
<dbReference type="AlphaFoldDB" id="F0XCK9"/>
<evidence type="ECO:0000313" key="7">
    <source>
        <dbReference type="Proteomes" id="UP000007796"/>
    </source>
</evidence>
<feature type="domain" description="DUF676" evidence="4">
    <location>
        <begin position="101"/>
        <end position="198"/>
    </location>
</feature>
<dbReference type="Gene3D" id="1.25.40.20">
    <property type="entry name" value="Ankyrin repeat-containing domain"/>
    <property type="match status" value="3"/>
</dbReference>
<dbReference type="GeneID" id="25974553"/>
<feature type="repeat" description="ANK" evidence="3">
    <location>
        <begin position="1067"/>
        <end position="1091"/>
    </location>
</feature>
<dbReference type="HOGENOM" id="CLU_000288_34_1_1"/>
<dbReference type="eggNOG" id="KOG0504">
    <property type="taxonomic scope" value="Eukaryota"/>
</dbReference>
<dbReference type="Pfam" id="PF24883">
    <property type="entry name" value="NPHP3_N"/>
    <property type="match status" value="1"/>
</dbReference>